<protein>
    <recommendedName>
        <fullName evidence="3">PsbP protein</fullName>
    </recommendedName>
</protein>
<evidence type="ECO:0000313" key="2">
    <source>
        <dbReference type="Proteomes" id="UP001595817"/>
    </source>
</evidence>
<accession>A0ABV8X7U5</accession>
<proteinExistence type="predicted"/>
<organism evidence="1 2">
    <name type="scientific">Chungangia koreensis</name>
    <dbReference type="NCBI Taxonomy" id="752657"/>
    <lineage>
        <taxon>Bacteria</taxon>
        <taxon>Bacillati</taxon>
        <taxon>Bacillota</taxon>
        <taxon>Bacilli</taxon>
        <taxon>Lactobacillales</taxon>
        <taxon>Chungangia</taxon>
    </lineage>
</organism>
<comment type="caution">
    <text evidence="1">The sequence shown here is derived from an EMBL/GenBank/DDBJ whole genome shotgun (WGS) entry which is preliminary data.</text>
</comment>
<keyword evidence="2" id="KW-1185">Reference proteome</keyword>
<evidence type="ECO:0008006" key="3">
    <source>
        <dbReference type="Google" id="ProtNLM"/>
    </source>
</evidence>
<dbReference type="EMBL" id="JBHSEC010000014">
    <property type="protein sequence ID" value="MFC4410362.1"/>
    <property type="molecule type" value="Genomic_DNA"/>
</dbReference>
<evidence type="ECO:0000313" key="1">
    <source>
        <dbReference type="EMBL" id="MFC4410362.1"/>
    </source>
</evidence>
<sequence length="202" mass="23051">MRRWIVITLTIALLFVVIFVFKGETGSAVVKQIQSMFEPEKTILQEIEGQKEETDVQLNEGTHSDYVLYVDENRYTMIKGEDADLITTKEPLPDHYPEVSMEIRQVTDAAPDALVEEVAIELRREFPRLKEPEHVSDPVEGFQLHGINGGQEWDSPVVQVYVISNGKTGSFVITTRYFLEAAEGHGARFYEMLKEFKVIEAK</sequence>
<dbReference type="RefSeq" id="WP_378154118.1">
    <property type="nucleotide sequence ID" value="NZ_JBHSEC010000014.1"/>
</dbReference>
<name>A0ABV8X7U5_9LACT</name>
<dbReference type="Proteomes" id="UP001595817">
    <property type="component" value="Unassembled WGS sequence"/>
</dbReference>
<gene>
    <name evidence="1" type="ORF">ACFOZY_07995</name>
</gene>
<reference evidence="2" key="1">
    <citation type="journal article" date="2019" name="Int. J. Syst. Evol. Microbiol.">
        <title>The Global Catalogue of Microorganisms (GCM) 10K type strain sequencing project: providing services to taxonomists for standard genome sequencing and annotation.</title>
        <authorList>
            <consortium name="The Broad Institute Genomics Platform"/>
            <consortium name="The Broad Institute Genome Sequencing Center for Infectious Disease"/>
            <person name="Wu L."/>
            <person name="Ma J."/>
        </authorList>
    </citation>
    <scope>NUCLEOTIDE SEQUENCE [LARGE SCALE GENOMIC DNA]</scope>
    <source>
        <strain evidence="2">CCUG 59778</strain>
    </source>
</reference>